<evidence type="ECO:0000256" key="1">
    <source>
        <dbReference type="ARBA" id="ARBA00004608"/>
    </source>
</evidence>
<feature type="compositionally biased region" description="Basic and acidic residues" evidence="7">
    <location>
        <begin position="160"/>
        <end position="175"/>
    </location>
</feature>
<dbReference type="PANTHER" id="PTHR22761:SF5">
    <property type="entry name" value="CHARGED MULTIVESICULAR BODY PROTEIN 6"/>
    <property type="match status" value="1"/>
</dbReference>
<keyword evidence="5" id="KW-0653">Protein transport</keyword>
<feature type="compositionally biased region" description="Basic and acidic residues" evidence="7">
    <location>
        <begin position="189"/>
        <end position="214"/>
    </location>
</feature>
<dbReference type="InterPro" id="IPR005024">
    <property type="entry name" value="Snf7_fam"/>
</dbReference>
<evidence type="ECO:0000256" key="5">
    <source>
        <dbReference type="ARBA" id="ARBA00022927"/>
    </source>
</evidence>
<organism evidence="8 9">
    <name type="scientific">Brettanomyces naardenensis</name>
    <name type="common">Yeast</name>
    <dbReference type="NCBI Taxonomy" id="13370"/>
    <lineage>
        <taxon>Eukaryota</taxon>
        <taxon>Fungi</taxon>
        <taxon>Dikarya</taxon>
        <taxon>Ascomycota</taxon>
        <taxon>Saccharomycotina</taxon>
        <taxon>Pichiomycetes</taxon>
        <taxon>Pichiales</taxon>
        <taxon>Pichiaceae</taxon>
        <taxon>Brettanomyces</taxon>
    </lineage>
</organism>
<evidence type="ECO:0000256" key="7">
    <source>
        <dbReference type="SAM" id="MobiDB-lite"/>
    </source>
</evidence>
<sequence>MGNTPSGQRPPKVTAQDRAILQLKLQRDKLRKATVKIQVIINKENQIARQSVHEGNKRRAMLALKKRKYQENLLDTIEKQSDSLETLISTIEFKLIEKDVVFGLEEGNRVLKQINGELSMEKVDKIMDDSAEGIQYQEELSERLGELMPRALDDEVDEEMAKMEREEMDKEKEKNPGIPEVSTLPELPEAPRTEIKNHPKKGEREEQKAEPLPA</sequence>
<dbReference type="FunCoup" id="A0A448YHQ9">
    <property type="interactions" value="532"/>
</dbReference>
<comment type="subcellular location">
    <subcellularLocation>
        <location evidence="1">Endosome membrane</location>
    </subcellularLocation>
</comment>
<evidence type="ECO:0000256" key="3">
    <source>
        <dbReference type="ARBA" id="ARBA00022448"/>
    </source>
</evidence>
<dbReference type="GO" id="GO:0006900">
    <property type="term" value="P:vesicle budding from membrane"/>
    <property type="evidence" value="ECO:0007669"/>
    <property type="project" value="TreeGrafter"/>
</dbReference>
<keyword evidence="4" id="KW-0967">Endosome</keyword>
<dbReference type="AlphaFoldDB" id="A0A448YHQ9"/>
<dbReference type="STRING" id="13370.A0A448YHQ9"/>
<protein>
    <submittedName>
        <fullName evidence="8">DEKNAAC101342</fullName>
    </submittedName>
</protein>
<proteinExistence type="inferred from homology"/>
<dbReference type="Gene3D" id="1.10.287.1060">
    <property type="entry name" value="ESAT-6-like"/>
    <property type="match status" value="1"/>
</dbReference>
<dbReference type="GO" id="GO:0032511">
    <property type="term" value="P:late endosome to vacuole transport via multivesicular body sorting pathway"/>
    <property type="evidence" value="ECO:0007669"/>
    <property type="project" value="TreeGrafter"/>
</dbReference>
<dbReference type="EMBL" id="CAACVR010000004">
    <property type="protein sequence ID" value="VEU20482.1"/>
    <property type="molecule type" value="Genomic_DNA"/>
</dbReference>
<reference evidence="8 9" key="1">
    <citation type="submission" date="2018-12" db="EMBL/GenBank/DDBJ databases">
        <authorList>
            <person name="Tiukova I."/>
            <person name="Dainat J."/>
        </authorList>
    </citation>
    <scope>NUCLEOTIDE SEQUENCE [LARGE SCALE GENOMIC DNA]</scope>
</reference>
<dbReference type="GO" id="GO:0000815">
    <property type="term" value="C:ESCRT III complex"/>
    <property type="evidence" value="ECO:0007669"/>
    <property type="project" value="TreeGrafter"/>
</dbReference>
<evidence type="ECO:0000256" key="4">
    <source>
        <dbReference type="ARBA" id="ARBA00022753"/>
    </source>
</evidence>
<evidence type="ECO:0000256" key="2">
    <source>
        <dbReference type="ARBA" id="ARBA00006190"/>
    </source>
</evidence>
<gene>
    <name evidence="8" type="ORF">BRENAR_LOCUS1217</name>
</gene>
<evidence type="ECO:0000313" key="9">
    <source>
        <dbReference type="Proteomes" id="UP000290900"/>
    </source>
</evidence>
<keyword evidence="3" id="KW-0813">Transport</keyword>
<dbReference type="GO" id="GO:0015031">
    <property type="term" value="P:protein transport"/>
    <property type="evidence" value="ECO:0007669"/>
    <property type="project" value="UniProtKB-KW"/>
</dbReference>
<accession>A0A448YHQ9</accession>
<dbReference type="InParanoid" id="A0A448YHQ9"/>
<name>A0A448YHQ9_BRENA</name>
<dbReference type="GO" id="GO:0005771">
    <property type="term" value="C:multivesicular body"/>
    <property type="evidence" value="ECO:0007669"/>
    <property type="project" value="TreeGrafter"/>
</dbReference>
<comment type="similarity">
    <text evidence="2">Belongs to the SNF7 family.</text>
</comment>
<keyword evidence="6" id="KW-0472">Membrane</keyword>
<evidence type="ECO:0000256" key="6">
    <source>
        <dbReference type="ARBA" id="ARBA00023136"/>
    </source>
</evidence>
<dbReference type="OrthoDB" id="441172at2759"/>
<keyword evidence="9" id="KW-1185">Reference proteome</keyword>
<feature type="region of interest" description="Disordered" evidence="7">
    <location>
        <begin position="160"/>
        <end position="214"/>
    </location>
</feature>
<dbReference type="Proteomes" id="UP000290900">
    <property type="component" value="Unassembled WGS sequence"/>
</dbReference>
<dbReference type="Pfam" id="PF03357">
    <property type="entry name" value="Snf7"/>
    <property type="match status" value="1"/>
</dbReference>
<evidence type="ECO:0000313" key="8">
    <source>
        <dbReference type="EMBL" id="VEU20482.1"/>
    </source>
</evidence>
<dbReference type="PANTHER" id="PTHR22761">
    <property type="entry name" value="CHARGED MULTIVESICULAR BODY PROTEIN"/>
    <property type="match status" value="1"/>
</dbReference>